<name>A0A8T1VID2_9STRA</name>
<proteinExistence type="predicted"/>
<feature type="compositionally biased region" description="Pro residues" evidence="1">
    <location>
        <begin position="141"/>
        <end position="153"/>
    </location>
</feature>
<feature type="region of interest" description="Disordered" evidence="1">
    <location>
        <begin position="132"/>
        <end position="153"/>
    </location>
</feature>
<protein>
    <submittedName>
        <fullName evidence="2">Uncharacterized protein</fullName>
    </submittedName>
</protein>
<gene>
    <name evidence="2" type="ORF">PHYPSEUDO_007997</name>
</gene>
<accession>A0A8T1VID2</accession>
<organism evidence="2 3">
    <name type="scientific">Phytophthora pseudosyringae</name>
    <dbReference type="NCBI Taxonomy" id="221518"/>
    <lineage>
        <taxon>Eukaryota</taxon>
        <taxon>Sar</taxon>
        <taxon>Stramenopiles</taxon>
        <taxon>Oomycota</taxon>
        <taxon>Peronosporomycetes</taxon>
        <taxon>Peronosporales</taxon>
        <taxon>Peronosporaceae</taxon>
        <taxon>Phytophthora</taxon>
    </lineage>
</organism>
<dbReference type="EMBL" id="JAGDFM010000320">
    <property type="protein sequence ID" value="KAG7379939.1"/>
    <property type="molecule type" value="Genomic_DNA"/>
</dbReference>
<sequence>MDFWLARRTGFYGSPTLIGQGPFPVPIRGLRGGIGCIEGLRPGVMRGFEVGVPHDQVQGGAGRGPRPAAAAAQPRGRPLTAADSVRLMVLLIQQHIKWLPHYQRFTYEYSAVAAKTGWGKTTVRTAPRIILDSLHAGKPNAPNPPGRPTEPHN</sequence>
<dbReference type="AlphaFoldDB" id="A0A8T1VID2"/>
<reference evidence="2" key="1">
    <citation type="submission" date="2021-02" db="EMBL/GenBank/DDBJ databases">
        <authorList>
            <person name="Palmer J.M."/>
        </authorList>
    </citation>
    <scope>NUCLEOTIDE SEQUENCE</scope>
    <source>
        <strain evidence="2">SCRP734</strain>
    </source>
</reference>
<feature type="region of interest" description="Disordered" evidence="1">
    <location>
        <begin position="56"/>
        <end position="77"/>
    </location>
</feature>
<evidence type="ECO:0000313" key="2">
    <source>
        <dbReference type="EMBL" id="KAG7379939.1"/>
    </source>
</evidence>
<evidence type="ECO:0000256" key="1">
    <source>
        <dbReference type="SAM" id="MobiDB-lite"/>
    </source>
</evidence>
<comment type="caution">
    <text evidence="2">The sequence shown here is derived from an EMBL/GenBank/DDBJ whole genome shotgun (WGS) entry which is preliminary data.</text>
</comment>
<evidence type="ECO:0000313" key="3">
    <source>
        <dbReference type="Proteomes" id="UP000694044"/>
    </source>
</evidence>
<dbReference type="Proteomes" id="UP000694044">
    <property type="component" value="Unassembled WGS sequence"/>
</dbReference>
<feature type="compositionally biased region" description="Low complexity" evidence="1">
    <location>
        <begin position="64"/>
        <end position="77"/>
    </location>
</feature>
<keyword evidence="3" id="KW-1185">Reference proteome</keyword>